<gene>
    <name evidence="2" type="ORF">D0Y50_08050</name>
</gene>
<feature type="transmembrane region" description="Helical" evidence="1">
    <location>
        <begin position="12"/>
        <end position="37"/>
    </location>
</feature>
<dbReference type="RefSeq" id="WP_117316351.1">
    <property type="nucleotide sequence ID" value="NZ_CP031769.1"/>
</dbReference>
<dbReference type="OrthoDB" id="9791166at2"/>
<evidence type="ECO:0000256" key="1">
    <source>
        <dbReference type="SAM" id="Phobius"/>
    </source>
</evidence>
<reference evidence="2 3" key="1">
    <citation type="submission" date="2018-08" db="EMBL/GenBank/DDBJ databases">
        <title>Salinimonas sediminis sp. nov., a piezophilic bacterium isolated from a deep-sea sediment sample from the New Britain Trench.</title>
        <authorList>
            <person name="Cao J."/>
        </authorList>
    </citation>
    <scope>NUCLEOTIDE SEQUENCE [LARGE SCALE GENOMIC DNA]</scope>
    <source>
        <strain evidence="2 3">N102</strain>
    </source>
</reference>
<dbReference type="EMBL" id="CP031769">
    <property type="protein sequence ID" value="AXR06319.1"/>
    <property type="molecule type" value="Genomic_DNA"/>
</dbReference>
<dbReference type="Pfam" id="PF03929">
    <property type="entry name" value="PepSY_TM"/>
    <property type="match status" value="1"/>
</dbReference>
<keyword evidence="1" id="KW-1133">Transmembrane helix</keyword>
<feature type="transmembrane region" description="Helical" evidence="1">
    <location>
        <begin position="144"/>
        <end position="164"/>
    </location>
</feature>
<dbReference type="Proteomes" id="UP000262073">
    <property type="component" value="Chromosome"/>
</dbReference>
<evidence type="ECO:0000313" key="3">
    <source>
        <dbReference type="Proteomes" id="UP000262073"/>
    </source>
</evidence>
<keyword evidence="1" id="KW-0812">Transmembrane</keyword>
<feature type="transmembrane region" description="Helical" evidence="1">
    <location>
        <begin position="340"/>
        <end position="365"/>
    </location>
</feature>
<feature type="transmembrane region" description="Helical" evidence="1">
    <location>
        <begin position="194"/>
        <end position="216"/>
    </location>
</feature>
<proteinExistence type="predicted"/>
<sequence length="378" mass="42993">MMAKTIKRCFFWAHLFTGVSAGAVIFCMALSGVLLTYERQIVEFSEMRYTVPVHRTAQRLDTDSVVAIMQTLHPDQPHIYVRWVNRDGAAIAAWAGPFSYLLHPYTGAILREGEGLISEFFHAVTDFHRYVSFTGDYRVVGKNITAYANLVLVFLLISGLYLWLPKRLSKRAVKHHLLLSKHANLHQRRHQWHLVFGIWALPGLLIIALTATIFHFDWANRALYGAFGEAVPPPPPRPTVQHLTPPAIPYESLYAKAREHASAYHYNNWYSMWLEIGAYKDEARFYIDQSIGHRQELAYSLYFDTQTEAVSKVLRKEDWSPGGQAWGTARFLHTGEYFGFIGQTLAGGLSLLACILVYTGIVLAWRRLIAKPKSNKPG</sequence>
<dbReference type="KEGG" id="salm:D0Y50_08050"/>
<keyword evidence="1" id="KW-0472">Membrane</keyword>
<organism evidence="2 3">
    <name type="scientific">Salinimonas sediminis</name>
    <dbReference type="NCBI Taxonomy" id="2303538"/>
    <lineage>
        <taxon>Bacteria</taxon>
        <taxon>Pseudomonadati</taxon>
        <taxon>Pseudomonadota</taxon>
        <taxon>Gammaproteobacteria</taxon>
        <taxon>Alteromonadales</taxon>
        <taxon>Alteromonadaceae</taxon>
        <taxon>Alteromonas/Salinimonas group</taxon>
        <taxon>Salinimonas</taxon>
    </lineage>
</organism>
<protein>
    <submittedName>
        <fullName evidence="2">PepSY domain-containing protein</fullName>
    </submittedName>
</protein>
<dbReference type="AlphaFoldDB" id="A0A346NLB2"/>
<keyword evidence="3" id="KW-1185">Reference proteome</keyword>
<dbReference type="InterPro" id="IPR005625">
    <property type="entry name" value="PepSY-ass_TM"/>
</dbReference>
<accession>A0A346NLB2</accession>
<dbReference type="PANTHER" id="PTHR34219">
    <property type="entry name" value="IRON-REGULATED INNER MEMBRANE PROTEIN-RELATED"/>
    <property type="match status" value="1"/>
</dbReference>
<dbReference type="PANTHER" id="PTHR34219:SF3">
    <property type="entry name" value="BLL7967 PROTEIN"/>
    <property type="match status" value="1"/>
</dbReference>
<evidence type="ECO:0000313" key="2">
    <source>
        <dbReference type="EMBL" id="AXR06319.1"/>
    </source>
</evidence>
<name>A0A346NLB2_9ALTE</name>